<evidence type="ECO:0000313" key="4">
    <source>
        <dbReference type="Proteomes" id="UP001567538"/>
    </source>
</evidence>
<gene>
    <name evidence="3" type="ORF">AAHA92_19571</name>
</gene>
<dbReference type="AlphaFoldDB" id="A0ABD1HA17"/>
<keyword evidence="4" id="KW-1185">Reference proteome</keyword>
<organism evidence="3 4">
    <name type="scientific">Salvia divinorum</name>
    <name type="common">Maria pastora</name>
    <name type="synonym">Diviner's sage</name>
    <dbReference type="NCBI Taxonomy" id="28513"/>
    <lineage>
        <taxon>Eukaryota</taxon>
        <taxon>Viridiplantae</taxon>
        <taxon>Streptophyta</taxon>
        <taxon>Embryophyta</taxon>
        <taxon>Tracheophyta</taxon>
        <taxon>Spermatophyta</taxon>
        <taxon>Magnoliopsida</taxon>
        <taxon>eudicotyledons</taxon>
        <taxon>Gunneridae</taxon>
        <taxon>Pentapetalae</taxon>
        <taxon>asterids</taxon>
        <taxon>lamiids</taxon>
        <taxon>Lamiales</taxon>
        <taxon>Lamiaceae</taxon>
        <taxon>Nepetoideae</taxon>
        <taxon>Mentheae</taxon>
        <taxon>Salviinae</taxon>
        <taxon>Salvia</taxon>
        <taxon>Salvia subgen. Calosphace</taxon>
    </lineage>
</organism>
<feature type="domain" description="NB-ARC" evidence="2">
    <location>
        <begin position="1"/>
        <end position="131"/>
    </location>
</feature>
<dbReference type="PANTHER" id="PTHR36766">
    <property type="entry name" value="PLANT BROAD-SPECTRUM MILDEW RESISTANCE PROTEIN RPW8"/>
    <property type="match status" value="1"/>
</dbReference>
<dbReference type="InterPro" id="IPR002182">
    <property type="entry name" value="NB-ARC"/>
</dbReference>
<sequence>MSGSGKTTLALNIYQDCLIKDYFDICAWATISQDYSIQEMLMHILGQLNLNVGQNLGVDALGEILYKHLFGRRYLIVLDDMWSIEAWDGIRRFLPDNQNGNRIVVTTRLSNSGSDLSNSKNLEMSLLNEEKVAKDFLYRSL</sequence>
<dbReference type="SUPFAM" id="SSF52540">
    <property type="entry name" value="P-loop containing nucleoside triphosphate hydrolases"/>
    <property type="match status" value="1"/>
</dbReference>
<keyword evidence="1" id="KW-0611">Plant defense</keyword>
<dbReference type="GO" id="GO:0006952">
    <property type="term" value="P:defense response"/>
    <property type="evidence" value="ECO:0007669"/>
    <property type="project" value="UniProtKB-KW"/>
</dbReference>
<dbReference type="EMBL" id="JBEAFC010000007">
    <property type="protein sequence ID" value="KAL1551771.1"/>
    <property type="molecule type" value="Genomic_DNA"/>
</dbReference>
<proteinExistence type="predicted"/>
<dbReference type="Gene3D" id="3.40.50.300">
    <property type="entry name" value="P-loop containing nucleotide triphosphate hydrolases"/>
    <property type="match status" value="1"/>
</dbReference>
<protein>
    <submittedName>
        <fullName evidence="3">Late blight resistance protein R1A-10 isoform X1</fullName>
    </submittedName>
</protein>
<dbReference type="InterPro" id="IPR027417">
    <property type="entry name" value="P-loop_NTPase"/>
</dbReference>
<reference evidence="3 4" key="1">
    <citation type="submission" date="2024-06" db="EMBL/GenBank/DDBJ databases">
        <title>A chromosome level genome sequence of Diviner's sage (Salvia divinorum).</title>
        <authorList>
            <person name="Ford S.A."/>
            <person name="Ro D.-K."/>
            <person name="Ness R.W."/>
            <person name="Phillips M.A."/>
        </authorList>
    </citation>
    <scope>NUCLEOTIDE SEQUENCE [LARGE SCALE GENOMIC DNA]</scope>
    <source>
        <strain evidence="3">SAF-2024a</strain>
        <tissue evidence="3">Leaf</tissue>
    </source>
</reference>
<accession>A0ABD1HA17</accession>
<dbReference type="PANTHER" id="PTHR36766:SF44">
    <property type="entry name" value="NBS-CODING RESISTANCE GENE ANALOG"/>
    <property type="match status" value="1"/>
</dbReference>
<evidence type="ECO:0000256" key="1">
    <source>
        <dbReference type="ARBA" id="ARBA00022821"/>
    </source>
</evidence>
<name>A0ABD1HA17_SALDI</name>
<evidence type="ECO:0000313" key="3">
    <source>
        <dbReference type="EMBL" id="KAL1551771.1"/>
    </source>
</evidence>
<evidence type="ECO:0000259" key="2">
    <source>
        <dbReference type="Pfam" id="PF00931"/>
    </source>
</evidence>
<comment type="caution">
    <text evidence="3">The sequence shown here is derived from an EMBL/GenBank/DDBJ whole genome shotgun (WGS) entry which is preliminary data.</text>
</comment>
<dbReference type="Proteomes" id="UP001567538">
    <property type="component" value="Unassembled WGS sequence"/>
</dbReference>
<dbReference type="Pfam" id="PF00931">
    <property type="entry name" value="NB-ARC"/>
    <property type="match status" value="1"/>
</dbReference>